<keyword evidence="3" id="KW-1185">Reference proteome</keyword>
<dbReference type="GeneID" id="85444018"/>
<sequence length="156" mass="17330">MARLPLWMGGVEPMLLLLLLSRYLAGTFTMGFEASDASRQASGQSRHVLTPFSSTCHLLLLPVRSLPYAPSLGRRVSSRCGDVTTIHSIPPHPNPAYICWLASDVGSMLQHVPDVFNFYRAILRKHVYTPDTSRQASCRSRRFLLLMQPGLTGGYV</sequence>
<dbReference type="RefSeq" id="XP_060418672.1">
    <property type="nucleotide sequence ID" value="XM_060559778.1"/>
</dbReference>
<dbReference type="EMBL" id="JAHLJV010000006">
    <property type="protein sequence ID" value="KAK1597926.1"/>
    <property type="molecule type" value="Genomic_DNA"/>
</dbReference>
<evidence type="ECO:0008006" key="4">
    <source>
        <dbReference type="Google" id="ProtNLM"/>
    </source>
</evidence>
<proteinExistence type="predicted"/>
<organism evidence="2 3">
    <name type="scientific">Colletotrichum navitas</name>
    <dbReference type="NCBI Taxonomy" id="681940"/>
    <lineage>
        <taxon>Eukaryota</taxon>
        <taxon>Fungi</taxon>
        <taxon>Dikarya</taxon>
        <taxon>Ascomycota</taxon>
        <taxon>Pezizomycotina</taxon>
        <taxon>Sordariomycetes</taxon>
        <taxon>Hypocreomycetidae</taxon>
        <taxon>Glomerellales</taxon>
        <taxon>Glomerellaceae</taxon>
        <taxon>Colletotrichum</taxon>
        <taxon>Colletotrichum graminicola species complex</taxon>
    </lineage>
</organism>
<evidence type="ECO:0000256" key="1">
    <source>
        <dbReference type="SAM" id="SignalP"/>
    </source>
</evidence>
<dbReference type="AlphaFoldDB" id="A0AAD8Q9K0"/>
<feature type="chain" id="PRO_5042049995" description="Secreted protein" evidence="1">
    <location>
        <begin position="27"/>
        <end position="156"/>
    </location>
</feature>
<comment type="caution">
    <text evidence="2">The sequence shown here is derived from an EMBL/GenBank/DDBJ whole genome shotgun (WGS) entry which is preliminary data.</text>
</comment>
<protein>
    <recommendedName>
        <fullName evidence="4">Secreted protein</fullName>
    </recommendedName>
</protein>
<feature type="signal peptide" evidence="1">
    <location>
        <begin position="1"/>
        <end position="26"/>
    </location>
</feature>
<dbReference type="Proteomes" id="UP001230504">
    <property type="component" value="Unassembled WGS sequence"/>
</dbReference>
<reference evidence="2" key="1">
    <citation type="submission" date="2021-06" db="EMBL/GenBank/DDBJ databases">
        <title>Comparative genomics, transcriptomics and evolutionary studies reveal genomic signatures of adaptation to plant cell wall in hemibiotrophic fungi.</title>
        <authorList>
            <consortium name="DOE Joint Genome Institute"/>
            <person name="Baroncelli R."/>
            <person name="Diaz J.F."/>
            <person name="Benocci T."/>
            <person name="Peng M."/>
            <person name="Battaglia E."/>
            <person name="Haridas S."/>
            <person name="Andreopoulos W."/>
            <person name="Labutti K."/>
            <person name="Pangilinan J."/>
            <person name="Floch G.L."/>
            <person name="Makela M.R."/>
            <person name="Henrissat B."/>
            <person name="Grigoriev I.V."/>
            <person name="Crouch J.A."/>
            <person name="De Vries R.P."/>
            <person name="Sukno S.A."/>
            <person name="Thon M.R."/>
        </authorList>
    </citation>
    <scope>NUCLEOTIDE SEQUENCE</scope>
    <source>
        <strain evidence="2">CBS 125086</strain>
    </source>
</reference>
<keyword evidence="1" id="KW-0732">Signal</keyword>
<name>A0AAD8Q9K0_9PEZI</name>
<gene>
    <name evidence="2" type="ORF">LY79DRAFT_576269</name>
</gene>
<accession>A0AAD8Q9K0</accession>
<evidence type="ECO:0000313" key="3">
    <source>
        <dbReference type="Proteomes" id="UP001230504"/>
    </source>
</evidence>
<evidence type="ECO:0000313" key="2">
    <source>
        <dbReference type="EMBL" id="KAK1597926.1"/>
    </source>
</evidence>